<dbReference type="InterPro" id="IPR026341">
    <property type="entry name" value="T9SS_type_B"/>
</dbReference>
<dbReference type="EMBL" id="CP054139">
    <property type="protein sequence ID" value="QKJ30409.1"/>
    <property type="molecule type" value="Genomic_DNA"/>
</dbReference>
<dbReference type="InterPro" id="IPR011042">
    <property type="entry name" value="6-blade_b-propeller_TolB-like"/>
</dbReference>
<organism evidence="3 4">
    <name type="scientific">Mucilaginibacter mali</name>
    <dbReference type="NCBI Taxonomy" id="2740462"/>
    <lineage>
        <taxon>Bacteria</taxon>
        <taxon>Pseudomonadati</taxon>
        <taxon>Bacteroidota</taxon>
        <taxon>Sphingobacteriia</taxon>
        <taxon>Sphingobacteriales</taxon>
        <taxon>Sphingobacteriaceae</taxon>
        <taxon>Mucilaginibacter</taxon>
    </lineage>
</organism>
<dbReference type="SUPFAM" id="SSF49373">
    <property type="entry name" value="Invasin/intimin cell-adhesion fragments"/>
    <property type="match status" value="1"/>
</dbReference>
<dbReference type="GO" id="GO:0005509">
    <property type="term" value="F:calcium ion binding"/>
    <property type="evidence" value="ECO:0007669"/>
    <property type="project" value="InterPro"/>
</dbReference>
<dbReference type="Pfam" id="PF05345">
    <property type="entry name" value="He_PIG"/>
    <property type="match status" value="4"/>
</dbReference>
<evidence type="ECO:0000256" key="2">
    <source>
        <dbReference type="PROSITE-ProRule" id="PRU00504"/>
    </source>
</evidence>
<keyword evidence="1" id="KW-0677">Repeat</keyword>
<dbReference type="Gene3D" id="2.120.10.30">
    <property type="entry name" value="TolB, C-terminal domain"/>
    <property type="match status" value="10"/>
</dbReference>
<dbReference type="Proteomes" id="UP000505355">
    <property type="component" value="Chromosome"/>
</dbReference>
<dbReference type="Pfam" id="PF01436">
    <property type="entry name" value="NHL"/>
    <property type="match status" value="2"/>
</dbReference>
<dbReference type="KEGG" id="mmab:HQ865_11795"/>
<gene>
    <name evidence="3" type="ORF">HQ865_11795</name>
</gene>
<dbReference type="SUPFAM" id="SSF49313">
    <property type="entry name" value="Cadherin-like"/>
    <property type="match status" value="4"/>
</dbReference>
<dbReference type="PROSITE" id="PS51125">
    <property type="entry name" value="NHL"/>
    <property type="match status" value="1"/>
</dbReference>
<dbReference type="InterPro" id="IPR013783">
    <property type="entry name" value="Ig-like_fold"/>
</dbReference>
<reference evidence="3 4" key="1">
    <citation type="submission" date="2020-05" db="EMBL/GenBank/DDBJ databases">
        <title>Mucilaginibacter mali sp. nov.</title>
        <authorList>
            <person name="Kim H.S."/>
            <person name="Lee K.C."/>
            <person name="Suh M.K."/>
            <person name="Kim J.-S."/>
            <person name="Han K.-I."/>
            <person name="Eom M.K."/>
            <person name="Shin Y.K."/>
            <person name="Lee J.-S."/>
        </authorList>
    </citation>
    <scope>NUCLEOTIDE SEQUENCE [LARGE SCALE GENOMIC DNA]</scope>
    <source>
        <strain evidence="3 4">G2-14</strain>
    </source>
</reference>
<dbReference type="InterPro" id="IPR008964">
    <property type="entry name" value="Invasin/intimin_cell_adhesion"/>
</dbReference>
<sequence length="2029" mass="209947">MTNTAGVKFSGVRYVLHAVLFLTGLFAGSGMSQAQSVSYNPSQLTFTAHQTTTPILPATGAGITAPGYGMVSTFAGSGVAGKADATGTSATFRTPMHVGVDSYGNVYVTDMGNNIIRKITTDGVVSTFVGGGATHADGIHTSSGFVNPNGLVVDKGGNLFISEDNYIRKVTANAWVSTIAGGAAGGFVDNNTGTVARFNSPAGLALDAAGNIYVVDNGNNAIRKVTQAGAVSTLAGKAASGNSNGNGTAAQFWYPSDIATDAGGNMYVADRQNNLIRKITPSGDVTTYAGQAGVASSNNGPVALATFNAPSGICVDGGDIYVTEQGSHLIRKINTATGTVITIAGTGTPGSTDGQGTSAKFNLPIGIASDGLGHLFVADVSNNKIRKIIIAPYSIDKPLPDGLTFDTNTGQISGTPVNSFPATDYTVTAFSASGTATTTIRVTVNAAPLPPNVDAPDIAYTPAKRSYTINTAITVATPHNQGGAVPPASYGQVTTFAGTGAYGAANGTGTTASFNGPAGMTLDADGNIILAEAASGIIRKITPDAVVTTVAGAQGNGSGDGPVASAKFLFTDAVVTDAANNIYVADRGNSLIRKITPDGIVSTISGSGYQFETDGNGTHASYDTPSSIVINKQGVIYIGDRITIRKLMPDGTVTTLAGKNSGNADGTGIAASFKGQLHIAMDNNGDLYATDPGNSSIRKITAAGVVTTMVLKPVTINGITPSLSQPFGIAIDANDVIYVSDKATNTIYKILKDGTFTFLAGSTAGKADGIGSNASFSQPLYLLADNRGNLFVSDQTYDLIRKINLSGYTINKTLPDGLVFDTATGTISGTPTVKSPLTDYTVTAVNASGSSSTVISIEVNDVVVTPPPSTPTVLPPVITYKSPVTYYPGYKINDLIPSNTSGGTVPNIPYGKTTTINIPGGYTVTRGISTDAAGNIYFTDYNKYQIIKVAASDGSLSVFAGDTNASPETKDGTGTAAHFYFPLYLCTDAVGNIYETESNLIRKINISTGQVTTITGAATTGNINGILANARFNSPQGIDADADGNTIYVADNQNNQVRKIDLLTGTVSTLNTSGESLQTPVGVAYDATTGNVYVSQLNGIIKKITAAGAVSTFAGSSINGKADGQGTTASFSGNLGAIVADQLGNLYVTDAGNNLVRKITPGGLVSTLAGSTQGSNDGVGSGAQFYNPYGITSDRNGFVYITDNNNYLIRKISTYGYAIDKALPAGLNFDASTGTISGIPAAVTPGADYTVTAYNGGGQSSFPIHITVAPVPQPPATPRPIISYTTPNTYYKGVQMADLKPSLSGGAVPATLYGDVTTITDPNNIAGSTFNSAVSLAVDYNNNIYAVDNGSSQVKKITRNSATPPYTYTITPLTIALNRPTAVATDAIGNIYIADQNGTLIRRLDADGTVSVYAGTTTAGRQDGPALSAQFALITGMAADNAGNLYVADQANNSIRLVTQAGQVSTLAGQLTAGKTDAPGPAAKFNKPTNITIGPDGNLYVADYGNNMVRMIKIKPQADVTKYVGDVGGSTGNADGQYPVATFHGLYGVAMDPTSNIYIGDEGNYTQRRAGDNTQTVSVIAGNNVAGTDDGLYTVARFSQPGSMVLDYLGNLIMTDKDRIRNTLVTGYTISGGSGKLPPGINFDPKTGIFSGKPTELWDPTDYTITAYNAGGSSTEFVVNIRVVNAEFTFPPIPPKTICDIGKIIDPGAVTVRGTISYTSSDPSIAQITADNKVLIKNIGTVDIYAYNGIDAPIKQTLIITKPVLSVTISKINSNTCETDEIVYQASVQNLGTETAFYKWTVGNVDLNNNNYELRTSALKNGDLLTCTVTSCLGTKSNTITVNLSPIQTATVTIQSSVGAGICPGTPVTFTATTNYIIDIPQYQWKLNGKAVGNNSDNFTSSALGNGDQLTCTVTTTTKCLSSTTVASMPYTVVVLDESACVIKVPNTFTPNGDGINDTWKFSLPGAVTFNITSVRVYSRAGMLVYQSNDYSKPWDGTMNGQQLPAATYYYIIESDDRKKISGSVTIIR</sequence>
<feature type="repeat" description="NHL" evidence="2">
    <location>
        <begin position="198"/>
        <end position="228"/>
    </location>
</feature>
<dbReference type="Pfam" id="PF13585">
    <property type="entry name" value="CHU_C"/>
    <property type="match status" value="1"/>
</dbReference>
<dbReference type="InterPro" id="IPR015919">
    <property type="entry name" value="Cadherin-like_sf"/>
</dbReference>
<dbReference type="NCBIfam" id="TIGR04131">
    <property type="entry name" value="Bac_Flav_CTERM"/>
    <property type="match status" value="1"/>
</dbReference>
<dbReference type="RefSeq" id="WP_173415084.1">
    <property type="nucleotide sequence ID" value="NZ_CP054139.1"/>
</dbReference>
<dbReference type="GO" id="GO:0016020">
    <property type="term" value="C:membrane"/>
    <property type="evidence" value="ECO:0007669"/>
    <property type="project" value="InterPro"/>
</dbReference>
<dbReference type="CDD" id="cd14953">
    <property type="entry name" value="NHL_like_1"/>
    <property type="match status" value="1"/>
</dbReference>
<name>A0A7D4QT41_9SPHI</name>
<evidence type="ECO:0000313" key="4">
    <source>
        <dbReference type="Proteomes" id="UP000505355"/>
    </source>
</evidence>
<dbReference type="SUPFAM" id="SSF63829">
    <property type="entry name" value="Calcium-dependent phosphotriesterase"/>
    <property type="match status" value="2"/>
</dbReference>
<protein>
    <submittedName>
        <fullName evidence="3">Gliding motility-associated C-terminal domain-containing protein</fullName>
    </submittedName>
</protein>
<accession>A0A7D4QT41</accession>
<proteinExistence type="predicted"/>
<dbReference type="PANTHER" id="PTHR13833">
    <property type="match status" value="1"/>
</dbReference>
<dbReference type="PANTHER" id="PTHR13833:SF71">
    <property type="entry name" value="NHL DOMAIN-CONTAINING PROTEIN"/>
    <property type="match status" value="1"/>
</dbReference>
<dbReference type="Gene3D" id="2.60.40.10">
    <property type="entry name" value="Immunoglobulins"/>
    <property type="match status" value="2"/>
</dbReference>
<keyword evidence="4" id="KW-1185">Reference proteome</keyword>
<evidence type="ECO:0000313" key="3">
    <source>
        <dbReference type="EMBL" id="QKJ30409.1"/>
    </source>
</evidence>
<evidence type="ECO:0000256" key="1">
    <source>
        <dbReference type="ARBA" id="ARBA00022737"/>
    </source>
</evidence>
<dbReference type="InterPro" id="IPR001258">
    <property type="entry name" value="NHL_repeat"/>
</dbReference>
<dbReference type="SUPFAM" id="SSF101898">
    <property type="entry name" value="NHL repeat"/>
    <property type="match status" value="2"/>
</dbReference>